<dbReference type="KEGG" id="bbig:BBBOND_0000760"/>
<dbReference type="RefSeq" id="XP_012770376.1">
    <property type="nucleotide sequence ID" value="XM_012914922.1"/>
</dbReference>
<dbReference type="VEuPathDB" id="PiroplasmaDB:BBBOND_0000760"/>
<feature type="coiled-coil region" evidence="1">
    <location>
        <begin position="399"/>
        <end position="444"/>
    </location>
</feature>
<dbReference type="AlphaFoldDB" id="A0A061BS98"/>
<keyword evidence="1" id="KW-0175">Coiled coil</keyword>
<evidence type="ECO:0000313" key="2">
    <source>
        <dbReference type="EMBL" id="CDR71426.1"/>
    </source>
</evidence>
<sequence>FKKSDGWSVEQYVEQFKVTIKDKISEYVTDELCDKITAALKKFTDPIANDEGDVEGSLDVIQKAVVTCAGKYKNFENIVKVWLKTILLTNGEIKGSFEKYLTGNEGNLQLQYKGVANSRIRNDNIGNITDVIIKRLSQESQQAQSAVSAHGHYKDGVESDLKSIQKCLQTFAEQIGNKVTGGTFEALLNGIVADMHSAVQMTDKITTNNYIDLNRALRYTFYQLLGIAQGAAEKIDELLAQCKLAKVDEAIQRVAGLPEKMSTELTPVPGMKKLGNNIEEDLKGKVDDKNVDAALATLLREAATNGIGKLQVAVTAMVDGPPKMINTTLKEIREELEKLQTRLHDEGVTHGADNGDSPLEKDANELHKKIEEFVTTTVGKDSTQKGSIYAELNGLKKIIKTLGDKVEEVSSNVDEVQTQLTLRIKQTNELLAGATDKANRLMSELHVVIDAKTTKISQEIQKHAKHIYTKRKTQEVTALQEIVNKQFNEIDDIIKADITLGLKSYLSKLQNQFMPPLSSFTQPAPRAQLPEKKLSDLAPKVKDSFKNLFDALYIQPDLLPLTGRIHAISKALDTLLAPLTRYDNTFTKNLAKVKSEIDDFAQQTYANTAQKVSRSLVPGLSAFVRELEKAYVRVYDNGRIFKWESIDESENQMMSKICFTVVSILHNALKVIKKYGGVRWKFEQIKQSSELGKFFVNQGYRVSENDKKHWELQEKISMTGQTIHKRLVGDDDNHVYKTDNMKNSALETLHEHLETYYQVSHVATFNSKKRPCNVFEMLCWLSGLPCNDVYGELLQTGLSGPFEDPKKQKTEEGEDFEFTVTTPDALQMEAYPKDITYEGVAEVPRYLCSKSYDILTTICGNGDAYTQYAVDFCTNSLNLHYPSKGEECLDMLLDILRRLFPVLQFLQTQC</sequence>
<reference evidence="2" key="2">
    <citation type="submission" date="2014-06" db="EMBL/GenBank/DDBJ databases">
        <authorList>
            <person name="Aslett M."/>
            <person name="De Silva Nishadi"/>
        </authorList>
    </citation>
    <scope>NUCLEOTIDE SEQUENCE</scope>
    <source>
        <strain evidence="2">Bond</strain>
    </source>
</reference>
<evidence type="ECO:0000256" key="1">
    <source>
        <dbReference type="SAM" id="Coils"/>
    </source>
</evidence>
<proteinExistence type="predicted"/>
<name>A0A061BS98_BABBI</name>
<gene>
    <name evidence="2" type="ORF">BBBOND_0000760</name>
</gene>
<organism evidence="2">
    <name type="scientific">Babesia bigemina</name>
    <dbReference type="NCBI Taxonomy" id="5866"/>
    <lineage>
        <taxon>Eukaryota</taxon>
        <taxon>Sar</taxon>
        <taxon>Alveolata</taxon>
        <taxon>Apicomplexa</taxon>
        <taxon>Aconoidasida</taxon>
        <taxon>Piroplasmida</taxon>
        <taxon>Babesiidae</taxon>
        <taxon>Babesia</taxon>
    </lineage>
</organism>
<accession>A0A061BS98</accession>
<dbReference type="GeneID" id="24561653"/>
<protein>
    <submittedName>
        <fullName evidence="2">Uncharacterized protein</fullName>
    </submittedName>
</protein>
<reference evidence="2" key="1">
    <citation type="journal article" date="2014" name="Nucleic Acids Res.">
        <title>The evolutionary dynamics of variant antigen genes in Babesia reveal a history of genomic innovation underlying host-parasite interaction.</title>
        <authorList>
            <person name="Jackson A.P."/>
            <person name="Otto T.D."/>
            <person name="Darby A."/>
            <person name="Ramaprasad A."/>
            <person name="Xia D."/>
            <person name="Echaide I.E."/>
            <person name="Farber M."/>
            <person name="Gahlot S."/>
            <person name="Gamble J."/>
            <person name="Gupta D."/>
            <person name="Gupta Y."/>
            <person name="Jackson L."/>
            <person name="Malandrin L."/>
            <person name="Malas T.B."/>
            <person name="Moussa E."/>
            <person name="Nair M."/>
            <person name="Reid AJ."/>
            <person name="Sanders M."/>
            <person name="Sharma J."/>
            <person name="Tracey A."/>
            <person name="Quail M.A."/>
            <person name="Weir W."/>
            <person name="Wastling J.M."/>
            <person name="Hall N."/>
            <person name="Willadsen P."/>
            <person name="Lingelbach K."/>
            <person name="Shiels B."/>
            <person name="Tait A."/>
            <person name="Berriman M."/>
            <person name="Allred D.R."/>
            <person name="Pain A."/>
        </authorList>
    </citation>
    <scope>NUCLEOTIDE SEQUENCE</scope>
    <source>
        <strain evidence="2">Bond</strain>
    </source>
</reference>
<dbReference type="EMBL" id="LK054878">
    <property type="protein sequence ID" value="CDR71426.1"/>
    <property type="molecule type" value="Genomic_DNA"/>
</dbReference>
<feature type="non-terminal residue" evidence="2">
    <location>
        <position position="910"/>
    </location>
</feature>
<feature type="non-terminal residue" evidence="2">
    <location>
        <position position="1"/>
    </location>
</feature>